<dbReference type="AlphaFoldDB" id="A0A6J1BMB7"/>
<name>A0A6J1BMB7_9ROSI</name>
<proteinExistence type="predicted"/>
<evidence type="ECO:0000313" key="3">
    <source>
        <dbReference type="RefSeq" id="XP_021300611.1"/>
    </source>
</evidence>
<keyword evidence="2" id="KW-1185">Reference proteome</keyword>
<dbReference type="PANTHER" id="PTHR39708:SF2">
    <property type="entry name" value="BLOC-1-RELATED COMPLEX SUBUNIT 6 C-TERMINAL HELIX DOMAIN-CONTAINING PROTEIN"/>
    <property type="match status" value="1"/>
</dbReference>
<dbReference type="Proteomes" id="UP000504621">
    <property type="component" value="Unplaced"/>
</dbReference>
<dbReference type="RefSeq" id="XP_021300611.1">
    <property type="nucleotide sequence ID" value="XM_021444936.1"/>
</dbReference>
<reference evidence="3" key="1">
    <citation type="submission" date="2025-08" db="UniProtKB">
        <authorList>
            <consortium name="RefSeq"/>
        </authorList>
    </citation>
    <scope>IDENTIFICATION</scope>
    <source>
        <tissue evidence="3">Leaf</tissue>
    </source>
</reference>
<sequence>MEESSSAAAGDQRDESTGQEVTIRGRDMDQESTSPETEVEARGLDGSESKPLLNKSDILKAVEVTSGSVDHMRCFGDAAGRLQESALDAATKGNRYINSCLRLNEEMKGIDGLASQLYPFQLSWCVLALHVKACRLLISAVYTMDLWTHPISLSPINVEAADALVHY</sequence>
<gene>
    <name evidence="3" type="primary">LOC110429003</name>
</gene>
<dbReference type="PANTHER" id="PTHR39708">
    <property type="entry name" value="OS07G0483400 PROTEIN"/>
    <property type="match status" value="1"/>
</dbReference>
<dbReference type="GeneID" id="110429003"/>
<feature type="compositionally biased region" description="Basic and acidic residues" evidence="1">
    <location>
        <begin position="39"/>
        <end position="48"/>
    </location>
</feature>
<evidence type="ECO:0000313" key="2">
    <source>
        <dbReference type="Proteomes" id="UP000504621"/>
    </source>
</evidence>
<evidence type="ECO:0000256" key="1">
    <source>
        <dbReference type="SAM" id="MobiDB-lite"/>
    </source>
</evidence>
<protein>
    <submittedName>
        <fullName evidence="3">Uncharacterized protein LOC110429003 isoform X2</fullName>
    </submittedName>
</protein>
<organism evidence="2 3">
    <name type="scientific">Herrania umbratica</name>
    <dbReference type="NCBI Taxonomy" id="108875"/>
    <lineage>
        <taxon>Eukaryota</taxon>
        <taxon>Viridiplantae</taxon>
        <taxon>Streptophyta</taxon>
        <taxon>Embryophyta</taxon>
        <taxon>Tracheophyta</taxon>
        <taxon>Spermatophyta</taxon>
        <taxon>Magnoliopsida</taxon>
        <taxon>eudicotyledons</taxon>
        <taxon>Gunneridae</taxon>
        <taxon>Pentapetalae</taxon>
        <taxon>rosids</taxon>
        <taxon>malvids</taxon>
        <taxon>Malvales</taxon>
        <taxon>Malvaceae</taxon>
        <taxon>Byttnerioideae</taxon>
        <taxon>Herrania</taxon>
    </lineage>
</organism>
<feature type="region of interest" description="Disordered" evidence="1">
    <location>
        <begin position="1"/>
        <end position="50"/>
    </location>
</feature>
<accession>A0A6J1BMB7</accession>